<reference evidence="2" key="1">
    <citation type="journal article" date="2011" name="PLoS Genet.">
        <title>Genomic analysis of the necrotrophic fungal pathogens Sclerotinia sclerotiorum and Botrytis cinerea.</title>
        <authorList>
            <person name="Amselem J."/>
            <person name="Cuomo C.A."/>
            <person name="van Kan J.A."/>
            <person name="Viaud M."/>
            <person name="Benito E.P."/>
            <person name="Couloux A."/>
            <person name="Coutinho P.M."/>
            <person name="de Vries R.P."/>
            <person name="Dyer P.S."/>
            <person name="Fillinger S."/>
            <person name="Fournier E."/>
            <person name="Gout L."/>
            <person name="Hahn M."/>
            <person name="Kohn L."/>
            <person name="Lapalu N."/>
            <person name="Plummer K.M."/>
            <person name="Pradier J.M."/>
            <person name="Quevillon E."/>
            <person name="Sharon A."/>
            <person name="Simon A."/>
            <person name="ten Have A."/>
            <person name="Tudzynski B."/>
            <person name="Tudzynski P."/>
            <person name="Wincker P."/>
            <person name="Andrew M."/>
            <person name="Anthouard V."/>
            <person name="Beever R.E."/>
            <person name="Beffa R."/>
            <person name="Benoit I."/>
            <person name="Bouzid O."/>
            <person name="Brault B."/>
            <person name="Chen Z."/>
            <person name="Choquer M."/>
            <person name="Collemare J."/>
            <person name="Cotton P."/>
            <person name="Danchin E.G."/>
            <person name="Da Silva C."/>
            <person name="Gautier A."/>
            <person name="Giraud C."/>
            <person name="Giraud T."/>
            <person name="Gonzalez C."/>
            <person name="Grossetete S."/>
            <person name="Guldener U."/>
            <person name="Henrissat B."/>
            <person name="Howlett B.J."/>
            <person name="Kodira C."/>
            <person name="Kretschmer M."/>
            <person name="Lappartient A."/>
            <person name="Leroch M."/>
            <person name="Levis C."/>
            <person name="Mauceli E."/>
            <person name="Neuveglise C."/>
            <person name="Oeser B."/>
            <person name="Pearson M."/>
            <person name="Poulain J."/>
            <person name="Poussereau N."/>
            <person name="Quesneville H."/>
            <person name="Rascle C."/>
            <person name="Schumacher J."/>
            <person name="Segurens B."/>
            <person name="Sexton A."/>
            <person name="Silva E."/>
            <person name="Sirven C."/>
            <person name="Soanes D.M."/>
            <person name="Talbot N.J."/>
            <person name="Templeton M."/>
            <person name="Yandava C."/>
            <person name="Yarden O."/>
            <person name="Zeng Q."/>
            <person name="Rollins J.A."/>
            <person name="Lebrun M.H."/>
            <person name="Dickman M."/>
        </authorList>
    </citation>
    <scope>NUCLEOTIDE SEQUENCE [LARGE SCALE GENOMIC DNA]</scope>
    <source>
        <strain evidence="2">ATCC 18683 / 1980 / Ss-1</strain>
    </source>
</reference>
<protein>
    <submittedName>
        <fullName evidence="1">Uncharacterized protein</fullName>
    </submittedName>
</protein>
<dbReference type="RefSeq" id="XP_001597690.1">
    <property type="nucleotide sequence ID" value="XM_001597640.1"/>
</dbReference>
<dbReference type="HOGENOM" id="CLU_2374060_0_0_1"/>
<gene>
    <name evidence="1" type="ORF">SS1G_01886</name>
</gene>
<dbReference type="AlphaFoldDB" id="A7E9A6"/>
<accession>A7E9A6</accession>
<dbReference type="EMBL" id="CH476622">
    <property type="protein sequence ID" value="EDN96958.1"/>
    <property type="molecule type" value="Genomic_DNA"/>
</dbReference>
<evidence type="ECO:0000313" key="2">
    <source>
        <dbReference type="Proteomes" id="UP000001312"/>
    </source>
</evidence>
<dbReference type="Proteomes" id="UP000001312">
    <property type="component" value="Unassembled WGS sequence"/>
</dbReference>
<name>A7E9A6_SCLS1</name>
<sequence length="95" mass="10683">MQSTFRGGMLMICSISTQIQPLLTFGNYASIASTYVVDRKMAAYLKFDLLTGHNDIYASFPISASHQDSDEIWWRGYESEGVQAIVKKHLSELDS</sequence>
<keyword evidence="2" id="KW-1185">Reference proteome</keyword>
<evidence type="ECO:0000313" key="1">
    <source>
        <dbReference type="EMBL" id="EDN96958.1"/>
    </source>
</evidence>
<dbReference type="GeneID" id="5494121"/>
<dbReference type="KEGG" id="ssl:SS1G_01886"/>
<organism evidence="1 2">
    <name type="scientific">Sclerotinia sclerotiorum (strain ATCC 18683 / 1980 / Ss-1)</name>
    <name type="common">White mold</name>
    <name type="synonym">Whetzelinia sclerotiorum</name>
    <dbReference type="NCBI Taxonomy" id="665079"/>
    <lineage>
        <taxon>Eukaryota</taxon>
        <taxon>Fungi</taxon>
        <taxon>Dikarya</taxon>
        <taxon>Ascomycota</taxon>
        <taxon>Pezizomycotina</taxon>
        <taxon>Leotiomycetes</taxon>
        <taxon>Helotiales</taxon>
        <taxon>Sclerotiniaceae</taxon>
        <taxon>Sclerotinia</taxon>
    </lineage>
</organism>
<dbReference type="InParanoid" id="A7E9A6"/>
<proteinExistence type="predicted"/>